<evidence type="ECO:0000259" key="4">
    <source>
        <dbReference type="Pfam" id="PF08241"/>
    </source>
</evidence>
<feature type="domain" description="Methyltransferase type 11" evidence="4">
    <location>
        <begin position="38"/>
        <end position="126"/>
    </location>
</feature>
<evidence type="ECO:0000313" key="5">
    <source>
        <dbReference type="EMBL" id="MEL1255523.1"/>
    </source>
</evidence>
<reference evidence="5 6" key="1">
    <citation type="submission" date="2024-04" db="EMBL/GenBank/DDBJ databases">
        <title>Flavobacterium sp. DGU38 16S ribosomal RNA gene Genome sequencing and assembly.</title>
        <authorList>
            <person name="Park S."/>
        </authorList>
    </citation>
    <scope>NUCLEOTIDE SEQUENCE [LARGE SCALE GENOMIC DNA]</scope>
    <source>
        <strain evidence="5 6">DGU38</strain>
    </source>
</reference>
<evidence type="ECO:0000256" key="2">
    <source>
        <dbReference type="ARBA" id="ARBA00022603"/>
    </source>
</evidence>
<name>A0ABU9ISU9_9FLAO</name>
<protein>
    <submittedName>
        <fullName evidence="5">Class I SAM-dependent methyltransferase</fullName>
        <ecNumber evidence="5">2.1.1.-</ecNumber>
    </submittedName>
</protein>
<proteinExistence type="inferred from homology"/>
<accession>A0ABU9ISU9</accession>
<keyword evidence="2 5" id="KW-0489">Methyltransferase</keyword>
<dbReference type="SUPFAM" id="SSF53335">
    <property type="entry name" value="S-adenosyl-L-methionine-dependent methyltransferases"/>
    <property type="match status" value="1"/>
</dbReference>
<dbReference type="PANTHER" id="PTHR44942">
    <property type="entry name" value="METHYLTRANSF_11 DOMAIN-CONTAINING PROTEIN"/>
    <property type="match status" value="1"/>
</dbReference>
<dbReference type="EC" id="2.1.1.-" evidence="5"/>
<dbReference type="Gene3D" id="3.40.50.150">
    <property type="entry name" value="Vaccinia Virus protein VP39"/>
    <property type="match status" value="1"/>
</dbReference>
<evidence type="ECO:0000313" key="6">
    <source>
        <dbReference type="Proteomes" id="UP001485226"/>
    </source>
</evidence>
<dbReference type="InterPro" id="IPR051052">
    <property type="entry name" value="Diverse_substrate_MTase"/>
</dbReference>
<dbReference type="CDD" id="cd02440">
    <property type="entry name" value="AdoMet_MTases"/>
    <property type="match status" value="1"/>
</dbReference>
<dbReference type="EMBL" id="JBBYHS010000019">
    <property type="protein sequence ID" value="MEL1255523.1"/>
    <property type="molecule type" value="Genomic_DNA"/>
</dbReference>
<dbReference type="PANTHER" id="PTHR44942:SF4">
    <property type="entry name" value="METHYLTRANSFERASE TYPE 11 DOMAIN-CONTAINING PROTEIN"/>
    <property type="match status" value="1"/>
</dbReference>
<comment type="similarity">
    <text evidence="1">Belongs to the methyltransferase superfamily.</text>
</comment>
<keyword evidence="3 5" id="KW-0808">Transferase</keyword>
<sequence length="249" mass="29198">MKDNFSKQAADYSKFRPQYPEEMIQYLISFVDNKSTALDLATGNGQVAHKLSAHFKKVFATDISQKQLDNAIRATNIIYSKESAEKTSFKNQQFDLIVVAQAVHWFDFEAFYKEIYRILKPEGIFAAMGYGLFSTNPDSDKILRQFYYDIVDPYWDAERKYLDENYETIPFPFEEIPTEKFQNQFIWSFEALIGYLQTWSSVQHYISKNNQNPIDLIYDELKFSWGNSDKKVTFPLLLRIGRLNKGNKV</sequence>
<dbReference type="InterPro" id="IPR013216">
    <property type="entry name" value="Methyltransf_11"/>
</dbReference>
<evidence type="ECO:0000256" key="3">
    <source>
        <dbReference type="ARBA" id="ARBA00022679"/>
    </source>
</evidence>
<evidence type="ECO:0000256" key="1">
    <source>
        <dbReference type="ARBA" id="ARBA00008361"/>
    </source>
</evidence>
<dbReference type="InterPro" id="IPR029063">
    <property type="entry name" value="SAM-dependent_MTases_sf"/>
</dbReference>
<dbReference type="Pfam" id="PF08241">
    <property type="entry name" value="Methyltransf_11"/>
    <property type="match status" value="1"/>
</dbReference>
<keyword evidence="6" id="KW-1185">Reference proteome</keyword>
<dbReference type="GO" id="GO:0008168">
    <property type="term" value="F:methyltransferase activity"/>
    <property type="evidence" value="ECO:0007669"/>
    <property type="project" value="UniProtKB-KW"/>
</dbReference>
<gene>
    <name evidence="5" type="ORF">AAEO57_17155</name>
</gene>
<comment type="caution">
    <text evidence="5">The sequence shown here is derived from an EMBL/GenBank/DDBJ whole genome shotgun (WGS) entry which is preliminary data.</text>
</comment>
<dbReference type="GO" id="GO:0032259">
    <property type="term" value="P:methylation"/>
    <property type="evidence" value="ECO:0007669"/>
    <property type="project" value="UniProtKB-KW"/>
</dbReference>
<dbReference type="Proteomes" id="UP001485226">
    <property type="component" value="Unassembled WGS sequence"/>
</dbReference>
<dbReference type="RefSeq" id="WP_341694259.1">
    <property type="nucleotide sequence ID" value="NZ_JBBYHS010000019.1"/>
</dbReference>
<organism evidence="5 6">
    <name type="scientific">Flavobacterium calami</name>
    <dbReference type="NCBI Taxonomy" id="3139144"/>
    <lineage>
        <taxon>Bacteria</taxon>
        <taxon>Pseudomonadati</taxon>
        <taxon>Bacteroidota</taxon>
        <taxon>Flavobacteriia</taxon>
        <taxon>Flavobacteriales</taxon>
        <taxon>Flavobacteriaceae</taxon>
        <taxon>Flavobacterium</taxon>
    </lineage>
</organism>